<evidence type="ECO:0000313" key="3">
    <source>
        <dbReference type="Proteomes" id="UP000190973"/>
    </source>
</evidence>
<dbReference type="InterPro" id="IPR011990">
    <property type="entry name" value="TPR-like_helical_dom_sf"/>
</dbReference>
<dbReference type="PROSITE" id="PS50005">
    <property type="entry name" value="TPR"/>
    <property type="match status" value="1"/>
</dbReference>
<organism evidence="2 3">
    <name type="scientific">Clostridium beijerinckii</name>
    <name type="common">Clostridium MP</name>
    <dbReference type="NCBI Taxonomy" id="1520"/>
    <lineage>
        <taxon>Bacteria</taxon>
        <taxon>Bacillati</taxon>
        <taxon>Bacillota</taxon>
        <taxon>Clostridia</taxon>
        <taxon>Eubacteriales</taxon>
        <taxon>Clostridiaceae</taxon>
        <taxon>Clostridium</taxon>
    </lineage>
</organism>
<dbReference type="InterPro" id="IPR029063">
    <property type="entry name" value="SAM-dependent_MTases_sf"/>
</dbReference>
<dbReference type="EMBL" id="LZZI01000091">
    <property type="protein sequence ID" value="OOM58745.1"/>
    <property type="molecule type" value="Genomic_DNA"/>
</dbReference>
<dbReference type="RefSeq" id="WP_077840175.1">
    <property type="nucleotide sequence ID" value="NZ_JABTAE010000001.1"/>
</dbReference>
<dbReference type="Gene3D" id="3.40.50.12710">
    <property type="match status" value="1"/>
</dbReference>
<dbReference type="Pfam" id="PF00515">
    <property type="entry name" value="TPR_1"/>
    <property type="match status" value="1"/>
</dbReference>
<evidence type="ECO:0000256" key="1">
    <source>
        <dbReference type="PROSITE-ProRule" id="PRU00339"/>
    </source>
</evidence>
<dbReference type="InterPro" id="IPR019734">
    <property type="entry name" value="TPR_rpt"/>
</dbReference>
<dbReference type="SUPFAM" id="SSF48452">
    <property type="entry name" value="TPR-like"/>
    <property type="match status" value="1"/>
</dbReference>
<reference evidence="2 3" key="1">
    <citation type="submission" date="2016-05" db="EMBL/GenBank/DDBJ databases">
        <title>Microbial solvent formation.</title>
        <authorList>
            <person name="Poehlein A."/>
            <person name="Montoya Solano J.D."/>
            <person name="Flitsch S."/>
            <person name="Krabben P."/>
            <person name="Duerre P."/>
            <person name="Daniel R."/>
        </authorList>
    </citation>
    <scope>NUCLEOTIDE SEQUENCE [LARGE SCALE GENOMIC DNA]</scope>
    <source>
        <strain evidence="2 3">DSM 53</strain>
    </source>
</reference>
<sequence length="544" mass="62900">MSEKNKKYNITKASNLKVNESSGTVVEAEKPLSQSMLWKLQTEFFANQGPEAWIKGIVPQYITTNPYIANQYAKTVFGYLRDYVAREDVDKNTVIYIMELAAGVGRFTYTFLKRFLHMIENSSLKDIKFKYIVTDFAERNIEYWQNHSFLSPYFEAGILDCATFDISKDDEIKLRHSGEVLSQGKMKNPLILFANYTFDSLPQDTFYVNKGEIYEGVITITSPDEKGDPNDKSILAGLDYYYTDKKIDGNSYYEDKNLNDVLMHYKNSLEDTAFYMPIIGLRCISRLRKLFNDDVILISADKGYKNEESMDKNYHPFLSKHGCISMTVNFHAIELYFKGLGGKAIHSIYEHENINVSLFMASNSDNDFIETSMAYNEIIESVGPDDFYIMKKAIMPLSNSLTTKELLTFLRFTVWDSRTLLELYNILIERIENEENFPKDELADAINKVWEYYFPIGEEGDLGYYFGSILGYLGYDNDALKLLESSLEFYGECPETNYEIALCYYNLQQLDKALEYTEKSIELDPDFEQGKNLKNIIEDILSDN</sequence>
<evidence type="ECO:0000313" key="2">
    <source>
        <dbReference type="EMBL" id="OOM58745.1"/>
    </source>
</evidence>
<dbReference type="SMART" id="SM00028">
    <property type="entry name" value="TPR"/>
    <property type="match status" value="1"/>
</dbReference>
<keyword evidence="1" id="KW-0802">TPR repeat</keyword>
<accession>A0A1S8S0D9</accession>
<dbReference type="AlphaFoldDB" id="A0A1S8S0D9"/>
<dbReference type="InterPro" id="IPR038375">
    <property type="entry name" value="NDUFAF7_sf"/>
</dbReference>
<dbReference type="SUPFAM" id="SSF53335">
    <property type="entry name" value="S-adenosyl-L-methionine-dependent methyltransferases"/>
    <property type="match status" value="1"/>
</dbReference>
<gene>
    <name evidence="2" type="ORF">CLBCK_38420</name>
</gene>
<comment type="caution">
    <text evidence="2">The sequence shown here is derived from an EMBL/GenBank/DDBJ whole genome shotgun (WGS) entry which is preliminary data.</text>
</comment>
<dbReference type="Gene3D" id="1.25.40.10">
    <property type="entry name" value="Tetratricopeptide repeat domain"/>
    <property type="match status" value="1"/>
</dbReference>
<feature type="repeat" description="TPR" evidence="1">
    <location>
        <begin position="494"/>
        <end position="527"/>
    </location>
</feature>
<protein>
    <submittedName>
        <fullName evidence="2">Tetratricopeptide repeat protein</fullName>
    </submittedName>
</protein>
<proteinExistence type="predicted"/>
<name>A0A1S8S0D9_CLOBE</name>
<dbReference type="Proteomes" id="UP000190973">
    <property type="component" value="Unassembled WGS sequence"/>
</dbReference>